<dbReference type="Pfam" id="PF03553">
    <property type="entry name" value="Na_H_antiporter"/>
    <property type="match status" value="1"/>
</dbReference>
<evidence type="ECO:0000256" key="4">
    <source>
        <dbReference type="ARBA" id="ARBA00022989"/>
    </source>
</evidence>
<feature type="transmembrane region" description="Helical" evidence="6">
    <location>
        <begin position="214"/>
        <end position="232"/>
    </location>
</feature>
<comment type="subcellular location">
    <subcellularLocation>
        <location evidence="1">Cell membrane</location>
        <topology evidence="1">Multi-pass membrane protein</topology>
    </subcellularLocation>
</comment>
<sequence length="501" mass="52652">MTTDTDLPTGSAPTPTGTSFRTTAVRHRDLAVYTALAAVVGLVAVAAPHGGDWYGAWSLLPAVTLFGFILVTHRVLEGFLWASALALFMSSRGDVFTAWVDRLYQEVSNTDNLWLLVLLLCIGGLIGVVDHLGLAASFADRVARLARGRRRSALVTLAATAALSNDSYLSSSGVGVSMTPVNRRFGIPRAYSAMLIRSTAEPLCTLNPIGSTPVLIAGLLVTAGAATAATQVSTYGHLMTYLFFPMAVVVVAVLAGLGVIPPLGAMRREMSTGTVEDVVEAEAAEPVSALTERSGRRPHWLNLVVTVGTVIVGSLVTGDVQKGFILSLLVTGIVLIVQRIATPASYLDAAVEGMKDIFSLVLLMAIAFVLVSGIADLQFAEFVIQNVSEAVPAAWLPFVVFLAFGLTEALVTLNWSLYILLVPVLITLADQMGANPLATVAALVSAGTWGITTAISSDVGLLTSSSTEVPLFRHWITNLPYQVIAFVLALAGYAVLGLVGS</sequence>
<dbReference type="GO" id="GO:0005886">
    <property type="term" value="C:plasma membrane"/>
    <property type="evidence" value="ECO:0007669"/>
    <property type="project" value="UniProtKB-SubCell"/>
</dbReference>
<name>A0A1G6QJZ5_9ACTN</name>
<keyword evidence="3 6" id="KW-0812">Transmembrane</keyword>
<gene>
    <name evidence="8" type="ORF">SAMN05660690_2969</name>
</gene>
<feature type="transmembrane region" description="Helical" evidence="6">
    <location>
        <begin position="30"/>
        <end position="47"/>
    </location>
</feature>
<dbReference type="Proteomes" id="UP000199416">
    <property type="component" value="Unassembled WGS sequence"/>
</dbReference>
<dbReference type="PANTHER" id="PTHR43478">
    <property type="entry name" value="NA+/H+ ANTIPORTER-RELATED"/>
    <property type="match status" value="1"/>
</dbReference>
<feature type="transmembrane region" description="Helical" evidence="6">
    <location>
        <begin position="357"/>
        <end position="375"/>
    </location>
</feature>
<evidence type="ECO:0000256" key="6">
    <source>
        <dbReference type="SAM" id="Phobius"/>
    </source>
</evidence>
<evidence type="ECO:0000313" key="8">
    <source>
        <dbReference type="EMBL" id="SDC92772.1"/>
    </source>
</evidence>
<organism evidence="8 9">
    <name type="scientific">Geodermatophilus telluris</name>
    <dbReference type="NCBI Taxonomy" id="1190417"/>
    <lineage>
        <taxon>Bacteria</taxon>
        <taxon>Bacillati</taxon>
        <taxon>Actinomycetota</taxon>
        <taxon>Actinomycetes</taxon>
        <taxon>Geodermatophilales</taxon>
        <taxon>Geodermatophilaceae</taxon>
        <taxon>Geodermatophilus</taxon>
    </lineage>
</organism>
<dbReference type="AlphaFoldDB" id="A0A1G6QJZ5"/>
<evidence type="ECO:0000256" key="5">
    <source>
        <dbReference type="ARBA" id="ARBA00023136"/>
    </source>
</evidence>
<keyword evidence="4 6" id="KW-1133">Transmembrane helix</keyword>
<dbReference type="EMBL" id="FMZF01000004">
    <property type="protein sequence ID" value="SDC92772.1"/>
    <property type="molecule type" value="Genomic_DNA"/>
</dbReference>
<feature type="transmembrane region" description="Helical" evidence="6">
    <location>
        <begin position="79"/>
        <end position="100"/>
    </location>
</feature>
<feature type="domain" description="Na+/H+ antiporter NhaC-like C-terminal" evidence="7">
    <location>
        <begin position="207"/>
        <end position="497"/>
    </location>
</feature>
<dbReference type="PANTHER" id="PTHR43478:SF1">
    <property type="entry name" value="NA+_H+ ANTIPORTER NHAC-LIKE C-TERMINAL DOMAIN-CONTAINING PROTEIN"/>
    <property type="match status" value="1"/>
</dbReference>
<dbReference type="OrthoDB" id="9762978at2"/>
<evidence type="ECO:0000256" key="3">
    <source>
        <dbReference type="ARBA" id="ARBA00022692"/>
    </source>
</evidence>
<feature type="transmembrane region" description="Helical" evidence="6">
    <location>
        <begin position="112"/>
        <end position="139"/>
    </location>
</feature>
<evidence type="ECO:0000259" key="7">
    <source>
        <dbReference type="Pfam" id="PF03553"/>
    </source>
</evidence>
<evidence type="ECO:0000256" key="2">
    <source>
        <dbReference type="ARBA" id="ARBA00022475"/>
    </source>
</evidence>
<feature type="transmembrane region" description="Helical" evidence="6">
    <location>
        <begin position="300"/>
        <end position="318"/>
    </location>
</feature>
<keyword evidence="2" id="KW-1003">Cell membrane</keyword>
<evidence type="ECO:0000313" key="9">
    <source>
        <dbReference type="Proteomes" id="UP000199416"/>
    </source>
</evidence>
<accession>A0A1G6QJZ5</accession>
<reference evidence="9" key="1">
    <citation type="submission" date="2016-10" db="EMBL/GenBank/DDBJ databases">
        <authorList>
            <person name="Varghese N."/>
            <person name="Submissions S."/>
        </authorList>
    </citation>
    <scope>NUCLEOTIDE SEQUENCE [LARGE SCALE GENOMIC DNA]</scope>
    <source>
        <strain evidence="9">DSM 45421</strain>
    </source>
</reference>
<dbReference type="InterPro" id="IPR018461">
    <property type="entry name" value="Na/H_Antiport_NhaC-like_C"/>
</dbReference>
<keyword evidence="5 6" id="KW-0472">Membrane</keyword>
<protein>
    <submittedName>
        <fullName evidence="8">Na+/H+ antiporter NhaC</fullName>
    </submittedName>
</protein>
<dbReference type="RefSeq" id="WP_091366742.1">
    <property type="nucleotide sequence ID" value="NZ_FMZF01000004.1"/>
</dbReference>
<feature type="transmembrane region" description="Helical" evidence="6">
    <location>
        <begin position="479"/>
        <end position="499"/>
    </location>
</feature>
<feature type="transmembrane region" description="Helical" evidence="6">
    <location>
        <begin position="238"/>
        <end position="260"/>
    </location>
</feature>
<proteinExistence type="predicted"/>
<keyword evidence="9" id="KW-1185">Reference proteome</keyword>
<feature type="transmembrane region" description="Helical" evidence="6">
    <location>
        <begin position="437"/>
        <end position="459"/>
    </location>
</feature>
<feature type="transmembrane region" description="Helical" evidence="6">
    <location>
        <begin position="53"/>
        <end position="72"/>
    </location>
</feature>
<feature type="transmembrane region" description="Helical" evidence="6">
    <location>
        <begin position="395"/>
        <end position="425"/>
    </location>
</feature>
<dbReference type="STRING" id="1190417.SAMN05660690_2969"/>
<feature type="transmembrane region" description="Helical" evidence="6">
    <location>
        <begin position="324"/>
        <end position="345"/>
    </location>
</feature>
<evidence type="ECO:0000256" key="1">
    <source>
        <dbReference type="ARBA" id="ARBA00004651"/>
    </source>
</evidence>